<keyword evidence="1" id="KW-0812">Transmembrane</keyword>
<organism evidence="2 3">
    <name type="scientific">Nepenthes gracilis</name>
    <name type="common">Slender pitcher plant</name>
    <dbReference type="NCBI Taxonomy" id="150966"/>
    <lineage>
        <taxon>Eukaryota</taxon>
        <taxon>Viridiplantae</taxon>
        <taxon>Streptophyta</taxon>
        <taxon>Embryophyta</taxon>
        <taxon>Tracheophyta</taxon>
        <taxon>Spermatophyta</taxon>
        <taxon>Magnoliopsida</taxon>
        <taxon>eudicotyledons</taxon>
        <taxon>Gunneridae</taxon>
        <taxon>Pentapetalae</taxon>
        <taxon>Caryophyllales</taxon>
        <taxon>Nepenthaceae</taxon>
        <taxon>Nepenthes</taxon>
    </lineage>
</organism>
<sequence>MLSGGAVVHGFILGSFGIAVGDLLHSDAVALRCGIGLGPWHHLLMLVPSAGVSWPCCCYVWTQLDLLVHLAADCPWLEPMCMLLATVIGFSFVGGFGIRPL</sequence>
<dbReference type="EMBL" id="BSYO01000037">
    <property type="protein sequence ID" value="GMH29893.1"/>
    <property type="molecule type" value="Genomic_DNA"/>
</dbReference>
<evidence type="ECO:0000256" key="1">
    <source>
        <dbReference type="SAM" id="Phobius"/>
    </source>
</evidence>
<accession>A0AAD3Y5D6</accession>
<feature type="transmembrane region" description="Helical" evidence="1">
    <location>
        <begin position="6"/>
        <end position="31"/>
    </location>
</feature>
<evidence type="ECO:0000313" key="3">
    <source>
        <dbReference type="Proteomes" id="UP001279734"/>
    </source>
</evidence>
<keyword evidence="1" id="KW-1133">Transmembrane helix</keyword>
<keyword evidence="1" id="KW-0472">Membrane</keyword>
<dbReference type="AlphaFoldDB" id="A0AAD3Y5D6"/>
<gene>
    <name evidence="2" type="ORF">Nepgr_031736</name>
</gene>
<feature type="transmembrane region" description="Helical" evidence="1">
    <location>
        <begin position="76"/>
        <end position="98"/>
    </location>
</feature>
<keyword evidence="3" id="KW-1185">Reference proteome</keyword>
<dbReference type="Proteomes" id="UP001279734">
    <property type="component" value="Unassembled WGS sequence"/>
</dbReference>
<comment type="caution">
    <text evidence="2">The sequence shown here is derived from an EMBL/GenBank/DDBJ whole genome shotgun (WGS) entry which is preliminary data.</text>
</comment>
<reference evidence="2" key="1">
    <citation type="submission" date="2023-05" db="EMBL/GenBank/DDBJ databases">
        <title>Nepenthes gracilis genome sequencing.</title>
        <authorList>
            <person name="Fukushima K."/>
        </authorList>
    </citation>
    <scope>NUCLEOTIDE SEQUENCE</scope>
    <source>
        <strain evidence="2">SING2019-196</strain>
    </source>
</reference>
<name>A0AAD3Y5D6_NEPGR</name>
<evidence type="ECO:0000313" key="2">
    <source>
        <dbReference type="EMBL" id="GMH29893.1"/>
    </source>
</evidence>
<protein>
    <submittedName>
        <fullName evidence="2">Uncharacterized protein</fullName>
    </submittedName>
</protein>
<proteinExistence type="predicted"/>